<dbReference type="GeneID" id="5324804"/>
<dbReference type="eggNOG" id="arCOG02723">
    <property type="taxonomic scope" value="Archaea"/>
</dbReference>
<dbReference type="AlphaFoldDB" id="A6US46"/>
<dbReference type="GO" id="GO:0004357">
    <property type="term" value="F:glutamate-cysteine ligase activity"/>
    <property type="evidence" value="ECO:0007669"/>
    <property type="project" value="InterPro"/>
</dbReference>
<dbReference type="Proteomes" id="UP000001107">
    <property type="component" value="Chromosome"/>
</dbReference>
<dbReference type="STRING" id="406327.Mevan_1422"/>
<proteinExistence type="predicted"/>
<dbReference type="GO" id="GO:0042398">
    <property type="term" value="P:modified amino acid biosynthetic process"/>
    <property type="evidence" value="ECO:0007669"/>
    <property type="project" value="InterPro"/>
</dbReference>
<dbReference type="Pfam" id="PF04107">
    <property type="entry name" value="GCS2"/>
    <property type="match status" value="1"/>
</dbReference>
<dbReference type="InterPro" id="IPR006336">
    <property type="entry name" value="GCS2"/>
</dbReference>
<dbReference type="Gene3D" id="3.30.590.20">
    <property type="match status" value="1"/>
</dbReference>
<evidence type="ECO:0000313" key="2">
    <source>
        <dbReference type="Proteomes" id="UP000001107"/>
    </source>
</evidence>
<evidence type="ECO:0000313" key="1">
    <source>
        <dbReference type="EMBL" id="ABR55318.1"/>
    </source>
</evidence>
<dbReference type="KEGG" id="mvn:Mevan_1422"/>
<protein>
    <submittedName>
        <fullName evidence="1">Glutamate--cysteine ligase GCS2</fullName>
    </submittedName>
</protein>
<name>A6US46_METVS</name>
<reference evidence="1" key="1">
    <citation type="submission" date="2007-06" db="EMBL/GenBank/DDBJ databases">
        <title>Complete sequence of Methanococcus vannielii SB.</title>
        <authorList>
            <consortium name="US DOE Joint Genome Institute"/>
            <person name="Copeland A."/>
            <person name="Lucas S."/>
            <person name="Lapidus A."/>
            <person name="Barry K."/>
            <person name="Glavina del Rio T."/>
            <person name="Dalin E."/>
            <person name="Tice H."/>
            <person name="Pitluck S."/>
            <person name="Chain P."/>
            <person name="Malfatti S."/>
            <person name="Shin M."/>
            <person name="Vergez L."/>
            <person name="Schmutz J."/>
            <person name="Larimer F."/>
            <person name="Land M."/>
            <person name="Hauser L."/>
            <person name="Kyrpides N."/>
            <person name="Anderson I."/>
            <person name="Sieprawska-Lupa M."/>
            <person name="Whitman W.B."/>
            <person name="Richardson P."/>
        </authorList>
    </citation>
    <scope>NUCLEOTIDE SEQUENCE [LARGE SCALE GENOMIC DNA]</scope>
    <source>
        <strain evidence="1">SB</strain>
    </source>
</reference>
<dbReference type="InterPro" id="IPR014746">
    <property type="entry name" value="Gln_synth/guanido_kin_cat_dom"/>
</dbReference>
<dbReference type="RefSeq" id="WP_012066232.1">
    <property type="nucleotide sequence ID" value="NC_009634.1"/>
</dbReference>
<dbReference type="InterPro" id="IPR050141">
    <property type="entry name" value="GCL_type2/YbdK_subfam"/>
</dbReference>
<dbReference type="SUPFAM" id="SSF55931">
    <property type="entry name" value="Glutamine synthetase/guanido kinase"/>
    <property type="match status" value="1"/>
</dbReference>
<gene>
    <name evidence="1" type="ordered locus">Mevan_1422</name>
</gene>
<dbReference type="OrthoDB" id="359218at2157"/>
<sequence>MIGTEHEYSINDFNFKAMPISDVIIKEITGKIQNEFFLDTIGISKELQKHVIEFKPKMPSGSIKDLEKMLYDGMKDFHSRTNNCYNLMGLGMHPLLDLNGTAFWDHDEREVFDTYDRVFNLKQHGWLNIQSIQVNVSYSSEDDMVLKHNKIRTMIPYLVALTASSPMVEGKLTKYADNRLIYYKENQKEIPEITGKIIPEPLLKSSDYEDLLEKMYMELKEKEAQVLCQEWVNSRGLIVRRERKCVEIKAMDEQESIHADMAISALINCLIRVDDLNLPDDEEGILEVFETAKKSGTKNLKPELEAIYKKAQLIATNEERHYLKHIFNRIEYGCLSEIITEKYNEEKDILKIMNEAKLCLKENKLMF</sequence>
<dbReference type="PANTHER" id="PTHR36510:SF1">
    <property type="entry name" value="GLUTAMATE--CYSTEINE LIGASE 2-RELATED"/>
    <property type="match status" value="1"/>
</dbReference>
<keyword evidence="2" id="KW-1185">Reference proteome</keyword>
<organism evidence="1 2">
    <name type="scientific">Methanococcus vannielii (strain ATCC 35089 / DSM 1224 / JCM 13029 / OCM 148 / SB)</name>
    <dbReference type="NCBI Taxonomy" id="406327"/>
    <lineage>
        <taxon>Archaea</taxon>
        <taxon>Methanobacteriati</taxon>
        <taxon>Methanobacteriota</taxon>
        <taxon>Methanomada group</taxon>
        <taxon>Methanococci</taxon>
        <taxon>Methanococcales</taxon>
        <taxon>Methanococcaceae</taxon>
        <taxon>Methanococcus</taxon>
    </lineage>
</organism>
<dbReference type="PANTHER" id="PTHR36510">
    <property type="entry name" value="GLUTAMATE--CYSTEINE LIGASE 2-RELATED"/>
    <property type="match status" value="1"/>
</dbReference>
<dbReference type="EMBL" id="CP000742">
    <property type="protein sequence ID" value="ABR55318.1"/>
    <property type="molecule type" value="Genomic_DNA"/>
</dbReference>
<dbReference type="HOGENOM" id="CLU_056152_0_0_2"/>
<keyword evidence="1" id="KW-0436">Ligase</keyword>
<accession>A6US46</accession>